<keyword evidence="7" id="KW-0862">Zinc</keyword>
<dbReference type="AlphaFoldDB" id="A0A8H7PRB0"/>
<keyword evidence="5" id="KW-0479">Metal-binding</keyword>
<comment type="similarity">
    <text evidence="2">Belongs to the protein prenyltransferase subunit beta family.</text>
</comment>
<keyword evidence="3" id="KW-0637">Prenyltransferase</keyword>
<dbReference type="SUPFAM" id="SSF48239">
    <property type="entry name" value="Terpenoid cyclases/Protein prenyltransferases"/>
    <property type="match status" value="1"/>
</dbReference>
<proteinExistence type="inferred from homology"/>
<evidence type="ECO:0000256" key="7">
    <source>
        <dbReference type="ARBA" id="ARBA00022833"/>
    </source>
</evidence>
<keyword evidence="6" id="KW-0677">Repeat</keyword>
<comment type="caution">
    <text evidence="9">The sequence shown here is derived from an EMBL/GenBank/DDBJ whole genome shotgun (WGS) entry which is preliminary data.</text>
</comment>
<evidence type="ECO:0000259" key="8">
    <source>
        <dbReference type="Pfam" id="PF00432"/>
    </source>
</evidence>
<dbReference type="Gene3D" id="1.50.10.20">
    <property type="match status" value="1"/>
</dbReference>
<evidence type="ECO:0000256" key="2">
    <source>
        <dbReference type="ARBA" id="ARBA00010497"/>
    </source>
</evidence>
<dbReference type="PANTHER" id="PTHR11774">
    <property type="entry name" value="GERANYLGERANYL TRANSFERASE TYPE BETA SUBUNIT"/>
    <property type="match status" value="1"/>
</dbReference>
<gene>
    <name evidence="9" type="ORF">INT43_001604</name>
</gene>
<evidence type="ECO:0000256" key="1">
    <source>
        <dbReference type="ARBA" id="ARBA00001947"/>
    </source>
</evidence>
<dbReference type="Pfam" id="PF00432">
    <property type="entry name" value="Prenyltrans"/>
    <property type="match status" value="1"/>
</dbReference>
<name>A0A8H7PRB0_MORIS</name>
<dbReference type="GO" id="GO:0005953">
    <property type="term" value="C:CAAX-protein geranylgeranyltransferase complex"/>
    <property type="evidence" value="ECO:0007669"/>
    <property type="project" value="TreeGrafter"/>
</dbReference>
<evidence type="ECO:0000313" key="10">
    <source>
        <dbReference type="Proteomes" id="UP000654370"/>
    </source>
</evidence>
<evidence type="ECO:0000313" key="9">
    <source>
        <dbReference type="EMBL" id="KAG2178758.1"/>
    </source>
</evidence>
<dbReference type="InterPro" id="IPR001330">
    <property type="entry name" value="Prenyltrans"/>
</dbReference>
<dbReference type="InterPro" id="IPR008930">
    <property type="entry name" value="Terpenoid_cyclase/PrenylTrfase"/>
</dbReference>
<feature type="domain" description="Prenyltransferase alpha-alpha toroid" evidence="8">
    <location>
        <begin position="24"/>
        <end position="353"/>
    </location>
</feature>
<dbReference type="Proteomes" id="UP000654370">
    <property type="component" value="Unassembled WGS sequence"/>
</dbReference>
<keyword evidence="10" id="KW-1185">Reference proteome</keyword>
<dbReference type="EMBL" id="JAEPQZ010000007">
    <property type="protein sequence ID" value="KAG2178758.1"/>
    <property type="molecule type" value="Genomic_DNA"/>
</dbReference>
<evidence type="ECO:0000256" key="4">
    <source>
        <dbReference type="ARBA" id="ARBA00022679"/>
    </source>
</evidence>
<protein>
    <recommendedName>
        <fullName evidence="8">Prenyltransferase alpha-alpha toroid domain-containing protein</fullName>
    </recommendedName>
</protein>
<keyword evidence="4" id="KW-0808">Transferase</keyword>
<dbReference type="GO" id="GO:0004662">
    <property type="term" value="F:CAAX-protein geranylgeranyltransferase activity"/>
    <property type="evidence" value="ECO:0007669"/>
    <property type="project" value="TreeGrafter"/>
</dbReference>
<dbReference type="InterPro" id="IPR045089">
    <property type="entry name" value="PGGT1B-like"/>
</dbReference>
<organism evidence="9 10">
    <name type="scientific">Mortierella isabellina</name>
    <name type="common">Filamentous fungus</name>
    <name type="synonym">Umbelopsis isabellina</name>
    <dbReference type="NCBI Taxonomy" id="91625"/>
    <lineage>
        <taxon>Eukaryota</taxon>
        <taxon>Fungi</taxon>
        <taxon>Fungi incertae sedis</taxon>
        <taxon>Mucoromycota</taxon>
        <taxon>Mucoromycotina</taxon>
        <taxon>Umbelopsidomycetes</taxon>
        <taxon>Umbelopsidales</taxon>
        <taxon>Umbelopsidaceae</taxon>
        <taxon>Umbelopsis</taxon>
    </lineage>
</organism>
<evidence type="ECO:0000256" key="6">
    <source>
        <dbReference type="ARBA" id="ARBA00022737"/>
    </source>
</evidence>
<comment type="cofactor">
    <cofactor evidence="1">
        <name>Zn(2+)</name>
        <dbReference type="ChEBI" id="CHEBI:29105"/>
    </cofactor>
</comment>
<dbReference type="PANTHER" id="PTHR11774:SF4">
    <property type="entry name" value="GERANYLGERANYL TRANSFERASE TYPE-1 SUBUNIT BETA"/>
    <property type="match status" value="1"/>
</dbReference>
<accession>A0A8H7PRB0</accession>
<sequence length="368" mass="40555">MKENQLLLNLAPVNMADQHNDVAVKKHIAYFLHNLRMMPAAYTETETNRMTLAFFSLGSLSLLGKLEETVSLKDRTDWIEWIYAQQVHPDSQNPSASQHLCGFKGSPWAGHVFDPLATSTKSDPMDGASIPNTYTALANLLLLGDDLARVNKRAIIATLKSLQEDDGSFAPTYGSTERDVRFIFCACVISHILDDWSGIDVEKAVGFIRKSQSYEPAMGQTPGEEAHGKCLYCKADQPALTLMGKVNEGIIDKQGLIRWCLDRQTTGFHGRPNKDADTCYCFWIGGALENLNAFELVNTDNLRSFLMSTQTSRGGFGKDAESPPDVLHSYMGLATLSLMKESGLSEIDAALNIPIAGVHQLRKIHAQS</sequence>
<evidence type="ECO:0000256" key="5">
    <source>
        <dbReference type="ARBA" id="ARBA00022723"/>
    </source>
</evidence>
<reference evidence="9" key="1">
    <citation type="submission" date="2020-12" db="EMBL/GenBank/DDBJ databases">
        <title>Metabolic potential, ecology and presence of endohyphal bacteria is reflected in genomic diversity of Mucoromycotina.</title>
        <authorList>
            <person name="Muszewska A."/>
            <person name="Okrasinska A."/>
            <person name="Steczkiewicz K."/>
            <person name="Drgas O."/>
            <person name="Orlowska M."/>
            <person name="Perlinska-Lenart U."/>
            <person name="Aleksandrzak-Piekarczyk T."/>
            <person name="Szatraj K."/>
            <person name="Zielenkiewicz U."/>
            <person name="Pilsyk S."/>
            <person name="Malc E."/>
            <person name="Mieczkowski P."/>
            <person name="Kruszewska J.S."/>
            <person name="Biernat P."/>
            <person name="Pawlowska J."/>
        </authorList>
    </citation>
    <scope>NUCLEOTIDE SEQUENCE</scope>
    <source>
        <strain evidence="9">WA0000067209</strain>
    </source>
</reference>
<dbReference type="OrthoDB" id="24893at2759"/>
<evidence type="ECO:0000256" key="3">
    <source>
        <dbReference type="ARBA" id="ARBA00022602"/>
    </source>
</evidence>
<dbReference type="GO" id="GO:0046872">
    <property type="term" value="F:metal ion binding"/>
    <property type="evidence" value="ECO:0007669"/>
    <property type="project" value="UniProtKB-KW"/>
</dbReference>